<name>A0ACB6R9F7_9PLEO</name>
<dbReference type="Proteomes" id="UP000799755">
    <property type="component" value="Unassembled WGS sequence"/>
</dbReference>
<sequence>MALGDIQDGYPGLAKFMGPHFDSGMGLFKRFADLNARNLLYMQAELVNLELELNVLTHDDHTSRDPTRETYEKSVWNMAHSPDSAQWKKVLEIRQKVKDYNDALLQQSQLCKLNKANDYDVGILLHWLLHAEGGNGFLEGFEARPWKKGERRDLISICSRARTDKFTRWAERKAYPWLYAKVLKRWKKPINGQEKVGIAHLNDNWFVRLARVMTVILSTLLPSIAVLGLYYVRSLPAHLGAVVGFSAMFSLALEVFTNSRPIEVFTATAAFAAVQVVFVGSTGQNSCECFVSQT</sequence>
<reference evidence="1" key="1">
    <citation type="journal article" date="2020" name="Stud. Mycol.">
        <title>101 Dothideomycetes genomes: a test case for predicting lifestyles and emergence of pathogens.</title>
        <authorList>
            <person name="Haridas S."/>
            <person name="Albert R."/>
            <person name="Binder M."/>
            <person name="Bloem J."/>
            <person name="Labutti K."/>
            <person name="Salamov A."/>
            <person name="Andreopoulos B."/>
            <person name="Baker S."/>
            <person name="Barry K."/>
            <person name="Bills G."/>
            <person name="Bluhm B."/>
            <person name="Cannon C."/>
            <person name="Castanera R."/>
            <person name="Culley D."/>
            <person name="Daum C."/>
            <person name="Ezra D."/>
            <person name="Gonzalez J."/>
            <person name="Henrissat B."/>
            <person name="Kuo A."/>
            <person name="Liang C."/>
            <person name="Lipzen A."/>
            <person name="Lutzoni F."/>
            <person name="Magnuson J."/>
            <person name="Mondo S."/>
            <person name="Nolan M."/>
            <person name="Ohm R."/>
            <person name="Pangilinan J."/>
            <person name="Park H.-J."/>
            <person name="Ramirez L."/>
            <person name="Alfaro M."/>
            <person name="Sun H."/>
            <person name="Tritt A."/>
            <person name="Yoshinaga Y."/>
            <person name="Zwiers L.-H."/>
            <person name="Turgeon B."/>
            <person name="Goodwin S."/>
            <person name="Spatafora J."/>
            <person name="Crous P."/>
            <person name="Grigoriev I."/>
        </authorList>
    </citation>
    <scope>NUCLEOTIDE SEQUENCE</scope>
    <source>
        <strain evidence="1">ATCC 200398</strain>
    </source>
</reference>
<comment type="caution">
    <text evidence="1">The sequence shown here is derived from an EMBL/GenBank/DDBJ whole genome shotgun (WGS) entry which is preliminary data.</text>
</comment>
<evidence type="ECO:0000313" key="2">
    <source>
        <dbReference type="Proteomes" id="UP000799755"/>
    </source>
</evidence>
<proteinExistence type="predicted"/>
<organism evidence="1 2">
    <name type="scientific">Lindgomyces ingoldianus</name>
    <dbReference type="NCBI Taxonomy" id="673940"/>
    <lineage>
        <taxon>Eukaryota</taxon>
        <taxon>Fungi</taxon>
        <taxon>Dikarya</taxon>
        <taxon>Ascomycota</taxon>
        <taxon>Pezizomycotina</taxon>
        <taxon>Dothideomycetes</taxon>
        <taxon>Pleosporomycetidae</taxon>
        <taxon>Pleosporales</taxon>
        <taxon>Lindgomycetaceae</taxon>
        <taxon>Lindgomyces</taxon>
    </lineage>
</organism>
<protein>
    <submittedName>
        <fullName evidence="1">Uncharacterized protein</fullName>
    </submittedName>
</protein>
<gene>
    <name evidence="1" type="ORF">BDR25DRAFT_253591</name>
</gene>
<accession>A0ACB6R9F7</accession>
<evidence type="ECO:0000313" key="1">
    <source>
        <dbReference type="EMBL" id="KAF2475953.1"/>
    </source>
</evidence>
<keyword evidence="2" id="KW-1185">Reference proteome</keyword>
<dbReference type="EMBL" id="MU003495">
    <property type="protein sequence ID" value="KAF2475953.1"/>
    <property type="molecule type" value="Genomic_DNA"/>
</dbReference>